<protein>
    <submittedName>
        <fullName evidence="2">Uncharacterized protein</fullName>
    </submittedName>
</protein>
<evidence type="ECO:0000256" key="1">
    <source>
        <dbReference type="SAM" id="MobiDB-lite"/>
    </source>
</evidence>
<dbReference type="EMBL" id="BPVZ01000136">
    <property type="protein sequence ID" value="GKV39665.1"/>
    <property type="molecule type" value="Genomic_DNA"/>
</dbReference>
<evidence type="ECO:0000313" key="3">
    <source>
        <dbReference type="Proteomes" id="UP001054252"/>
    </source>
</evidence>
<dbReference type="AlphaFoldDB" id="A0AAV5LQB6"/>
<evidence type="ECO:0000313" key="2">
    <source>
        <dbReference type="EMBL" id="GKV39665.1"/>
    </source>
</evidence>
<feature type="region of interest" description="Disordered" evidence="1">
    <location>
        <begin position="47"/>
        <end position="75"/>
    </location>
</feature>
<comment type="caution">
    <text evidence="2">The sequence shown here is derived from an EMBL/GenBank/DDBJ whole genome shotgun (WGS) entry which is preliminary data.</text>
</comment>
<proteinExistence type="predicted"/>
<feature type="compositionally biased region" description="Basic and acidic residues" evidence="1">
    <location>
        <begin position="50"/>
        <end position="75"/>
    </location>
</feature>
<keyword evidence="3" id="KW-1185">Reference proteome</keyword>
<dbReference type="Proteomes" id="UP001054252">
    <property type="component" value="Unassembled WGS sequence"/>
</dbReference>
<sequence length="75" mass="8543">MKKGGERKKKKNKGGGGKIRLKIKEPMLCEKEGCQDLHGGELARGDVVGDEWRNGGEERERNMGNKENEWNLEKF</sequence>
<organism evidence="2 3">
    <name type="scientific">Rubroshorea leprosula</name>
    <dbReference type="NCBI Taxonomy" id="152421"/>
    <lineage>
        <taxon>Eukaryota</taxon>
        <taxon>Viridiplantae</taxon>
        <taxon>Streptophyta</taxon>
        <taxon>Embryophyta</taxon>
        <taxon>Tracheophyta</taxon>
        <taxon>Spermatophyta</taxon>
        <taxon>Magnoliopsida</taxon>
        <taxon>eudicotyledons</taxon>
        <taxon>Gunneridae</taxon>
        <taxon>Pentapetalae</taxon>
        <taxon>rosids</taxon>
        <taxon>malvids</taxon>
        <taxon>Malvales</taxon>
        <taxon>Dipterocarpaceae</taxon>
        <taxon>Rubroshorea</taxon>
    </lineage>
</organism>
<reference evidence="2 3" key="1">
    <citation type="journal article" date="2021" name="Commun. Biol.">
        <title>The genome of Shorea leprosula (Dipterocarpaceae) highlights the ecological relevance of drought in aseasonal tropical rainforests.</title>
        <authorList>
            <person name="Ng K.K.S."/>
            <person name="Kobayashi M.J."/>
            <person name="Fawcett J.A."/>
            <person name="Hatakeyama M."/>
            <person name="Paape T."/>
            <person name="Ng C.H."/>
            <person name="Ang C.C."/>
            <person name="Tnah L.H."/>
            <person name="Lee C.T."/>
            <person name="Nishiyama T."/>
            <person name="Sese J."/>
            <person name="O'Brien M.J."/>
            <person name="Copetti D."/>
            <person name="Mohd Noor M.I."/>
            <person name="Ong R.C."/>
            <person name="Putra M."/>
            <person name="Sireger I.Z."/>
            <person name="Indrioko S."/>
            <person name="Kosugi Y."/>
            <person name="Izuno A."/>
            <person name="Isagi Y."/>
            <person name="Lee S.L."/>
            <person name="Shimizu K.K."/>
        </authorList>
    </citation>
    <scope>NUCLEOTIDE SEQUENCE [LARGE SCALE GENOMIC DNA]</scope>
    <source>
        <strain evidence="2">214</strain>
    </source>
</reference>
<accession>A0AAV5LQB6</accession>
<gene>
    <name evidence="2" type="ORF">SLEP1_g47403</name>
</gene>
<name>A0AAV5LQB6_9ROSI</name>